<proteinExistence type="predicted"/>
<dbReference type="InterPro" id="IPR017896">
    <property type="entry name" value="4Fe4S_Fe-S-bd"/>
</dbReference>
<dbReference type="Proteomes" id="UP000315343">
    <property type="component" value="Unassembled WGS sequence"/>
</dbReference>
<dbReference type="EMBL" id="VLKH01000004">
    <property type="protein sequence ID" value="TWH80724.1"/>
    <property type="molecule type" value="Genomic_DNA"/>
</dbReference>
<name>A0A562JCR7_9FIRM</name>
<dbReference type="Pfam" id="PF00248">
    <property type="entry name" value="Aldo_ket_red"/>
    <property type="match status" value="1"/>
</dbReference>
<dbReference type="Pfam" id="PF13187">
    <property type="entry name" value="Fer4_9"/>
    <property type="match status" value="1"/>
</dbReference>
<dbReference type="CDD" id="cd19096">
    <property type="entry name" value="AKR_Fe-S_oxidoreductase"/>
    <property type="match status" value="1"/>
</dbReference>
<sequence>MIKKINQKNGDELSILGFGCMRFPTKGGAIDETRAINMIRSAIENGVNYFDTAYIYHAGKSESLLGKALEDGYRDRVNIATKLPPYMVNKLDNAKKIISTQLTRLRTDHIDYYLLHMLTDLAMYKKMESLGVMEYLEELKREGTIGNIGFSFHGSKQDFEQIIKSYPWDFCQIQYNYLDENNQATKSGLMLAHEMSIPVIVMEPLRGGKLVTGLPKSVMKAFEECDKNKSPAEWGLRWIWNHKEVNVVLSGMSDEKQVEENIRIAGDARENSLTEKELEVFNKVKTIMNEKIKVPCTACAYCMPCPHGVNIPGCFASYNEKYLLEDKMYKVKYAQTLGAMSSTPAYASQCKECGKCELHCPQKIEIRKELKNVSREMEGIMFKTAVKATRKILKIK</sequence>
<keyword evidence="2" id="KW-0408">Iron</keyword>
<keyword evidence="6" id="KW-1185">Reference proteome</keyword>
<organism evidence="5 6">
    <name type="scientific">Sedimentibacter saalensis</name>
    <dbReference type="NCBI Taxonomy" id="130788"/>
    <lineage>
        <taxon>Bacteria</taxon>
        <taxon>Bacillati</taxon>
        <taxon>Bacillota</taxon>
        <taxon>Tissierellia</taxon>
        <taxon>Sedimentibacter</taxon>
    </lineage>
</organism>
<keyword evidence="3" id="KW-0411">Iron-sulfur</keyword>
<dbReference type="PANTHER" id="PTHR43312">
    <property type="entry name" value="D-THREO-ALDOSE 1-DEHYDROGENASE"/>
    <property type="match status" value="1"/>
</dbReference>
<dbReference type="PROSITE" id="PS51379">
    <property type="entry name" value="4FE4S_FER_2"/>
    <property type="match status" value="1"/>
</dbReference>
<dbReference type="AlphaFoldDB" id="A0A562JCR7"/>
<dbReference type="GO" id="GO:0046872">
    <property type="term" value="F:metal ion binding"/>
    <property type="evidence" value="ECO:0007669"/>
    <property type="project" value="UniProtKB-KW"/>
</dbReference>
<dbReference type="InterPro" id="IPR053135">
    <property type="entry name" value="AKR2_Oxidoreductase"/>
</dbReference>
<feature type="domain" description="4Fe-4S ferredoxin-type" evidence="4">
    <location>
        <begin position="341"/>
        <end position="369"/>
    </location>
</feature>
<dbReference type="SUPFAM" id="SSF46548">
    <property type="entry name" value="alpha-helical ferredoxin"/>
    <property type="match status" value="1"/>
</dbReference>
<comment type="caution">
    <text evidence="5">The sequence shown here is derived from an EMBL/GenBank/DDBJ whole genome shotgun (WGS) entry which is preliminary data.</text>
</comment>
<keyword evidence="1" id="KW-0479">Metal-binding</keyword>
<evidence type="ECO:0000313" key="6">
    <source>
        <dbReference type="Proteomes" id="UP000315343"/>
    </source>
</evidence>
<dbReference type="OrthoDB" id="9773828at2"/>
<accession>A0A562JCR7</accession>
<evidence type="ECO:0000256" key="3">
    <source>
        <dbReference type="ARBA" id="ARBA00023014"/>
    </source>
</evidence>
<dbReference type="SUPFAM" id="SSF51430">
    <property type="entry name" value="NAD(P)-linked oxidoreductase"/>
    <property type="match status" value="1"/>
</dbReference>
<dbReference type="PANTHER" id="PTHR43312:SF2">
    <property type="entry name" value="OXIDOREDUCTASE"/>
    <property type="match status" value="1"/>
</dbReference>
<dbReference type="GO" id="GO:0051536">
    <property type="term" value="F:iron-sulfur cluster binding"/>
    <property type="evidence" value="ECO:0007669"/>
    <property type="project" value="UniProtKB-KW"/>
</dbReference>
<dbReference type="RefSeq" id="WP_145082816.1">
    <property type="nucleotide sequence ID" value="NZ_DAMBUX010000011.1"/>
</dbReference>
<dbReference type="InterPro" id="IPR023210">
    <property type="entry name" value="NADP_OxRdtase_dom"/>
</dbReference>
<dbReference type="InterPro" id="IPR017900">
    <property type="entry name" value="4Fe4S_Fe_S_CS"/>
</dbReference>
<gene>
    <name evidence="5" type="ORF">LY60_01986</name>
</gene>
<evidence type="ECO:0000256" key="1">
    <source>
        <dbReference type="ARBA" id="ARBA00022723"/>
    </source>
</evidence>
<dbReference type="InterPro" id="IPR036812">
    <property type="entry name" value="NAD(P)_OxRdtase_dom_sf"/>
</dbReference>
<evidence type="ECO:0000313" key="5">
    <source>
        <dbReference type="EMBL" id="TWH80724.1"/>
    </source>
</evidence>
<dbReference type="Gene3D" id="3.20.20.100">
    <property type="entry name" value="NADP-dependent oxidoreductase domain"/>
    <property type="match status" value="1"/>
</dbReference>
<protein>
    <recommendedName>
        <fullName evidence="4">4Fe-4S ferredoxin-type domain-containing protein</fullName>
    </recommendedName>
</protein>
<reference evidence="5 6" key="1">
    <citation type="submission" date="2019-07" db="EMBL/GenBank/DDBJ databases">
        <title>Genomic Encyclopedia of Type Strains, Phase I: the one thousand microbial genomes (KMG-I) project.</title>
        <authorList>
            <person name="Kyrpides N."/>
        </authorList>
    </citation>
    <scope>NUCLEOTIDE SEQUENCE [LARGE SCALE GENOMIC DNA]</scope>
    <source>
        <strain evidence="5 6">DSM 13558</strain>
    </source>
</reference>
<evidence type="ECO:0000259" key="4">
    <source>
        <dbReference type="PROSITE" id="PS51379"/>
    </source>
</evidence>
<dbReference type="PROSITE" id="PS00198">
    <property type="entry name" value="4FE4S_FER_1"/>
    <property type="match status" value="1"/>
</dbReference>
<evidence type="ECO:0000256" key="2">
    <source>
        <dbReference type="ARBA" id="ARBA00023004"/>
    </source>
</evidence>